<dbReference type="PROSITE" id="PS51257">
    <property type="entry name" value="PROKAR_LIPOPROTEIN"/>
    <property type="match status" value="1"/>
</dbReference>
<reference evidence="1 2" key="1">
    <citation type="submission" date="2018-06" db="EMBL/GenBank/DDBJ databases">
        <title>Comparative genomics of Brasilonema spp. strains.</title>
        <authorList>
            <person name="Alvarenga D.O."/>
            <person name="Fiore M.F."/>
            <person name="Varani A.M."/>
        </authorList>
    </citation>
    <scope>NUCLEOTIDE SEQUENCE [LARGE SCALE GENOMIC DNA]</scope>
    <source>
        <strain evidence="1 2">CENA114</strain>
    </source>
</reference>
<dbReference type="AlphaFoldDB" id="A0A856M9T2"/>
<dbReference type="KEGG" id="bsen:DP114_08670"/>
<proteinExistence type="predicted"/>
<name>A0A856M9T2_9CYAN</name>
<protein>
    <submittedName>
        <fullName evidence="1">DUF3352 domain-containing protein</fullName>
    </submittedName>
</protein>
<evidence type="ECO:0000313" key="2">
    <source>
        <dbReference type="Proteomes" id="UP000503129"/>
    </source>
</evidence>
<dbReference type="Pfam" id="PF11832">
    <property type="entry name" value="DUF3352"/>
    <property type="match status" value="1"/>
</dbReference>
<dbReference type="Proteomes" id="UP000503129">
    <property type="component" value="Chromosome"/>
</dbReference>
<keyword evidence="2" id="KW-1185">Reference proteome</keyword>
<dbReference type="InterPro" id="IPR021787">
    <property type="entry name" value="DUF3352"/>
</dbReference>
<accession>A0A856M9T2</accession>
<organism evidence="1 2">
    <name type="scientific">Brasilonema sennae CENA114</name>
    <dbReference type="NCBI Taxonomy" id="415709"/>
    <lineage>
        <taxon>Bacteria</taxon>
        <taxon>Bacillati</taxon>
        <taxon>Cyanobacteriota</taxon>
        <taxon>Cyanophyceae</taxon>
        <taxon>Nostocales</taxon>
        <taxon>Scytonemataceae</taxon>
        <taxon>Brasilonema</taxon>
        <taxon>Bromeliae group (in: Brasilonema)</taxon>
    </lineage>
</organism>
<evidence type="ECO:0000313" key="1">
    <source>
        <dbReference type="EMBL" id="QDL07965.1"/>
    </source>
</evidence>
<gene>
    <name evidence="1" type="ORF">DP114_08670</name>
</gene>
<sequence length="561" mass="61257">MTQRSFFRVVAVGIMMLLLIGMTGCNGLSAKNSLTGIAPTGQSDAAIFVSKQAPVLVSMLVNPERLQAFERDGELSKLKTRLLANTGIDYQQEIKPWLGNEITLAVTSLDIDHDSENGQQPGYLMALATTQPEKSREFVQLLFSKRALAGANLATEEYKGVKLISDNQIPSTSSEKEQVKNQNSLAGAVVGNSFVLFANHPKVLREAINNVQVSDLNLTSSNKYQKATKQLSKEAQAVAFLNLPVVAKWQNLKSDAQTYDNQIISLVSNPKGLLAETAFLAKKETSPPAAQLSEPVGALEYIPASASLAVAGSNLSGLGESDLAQLWQQVTASLSASTEDVISKFLPVADVQKRSLINWREDIFNSVEGEFAIALLPRAEQTNPDWIFVAQKSEKTPTAISRLDQLASSEGLSLNSFTLNDQKISAWTQLKTAINKSSEAKERELFTIQANVVAARADIGNYQIFASSVETINAALTAKENPLVKNRDFQDSIAAIGEPNQGYVYIDWTKSQDILERQLPILKFVEVLGKPFFQNLRSLTLSSYGSDTELLKGGVFFQFLR</sequence>
<dbReference type="RefSeq" id="WP_171975895.1">
    <property type="nucleotide sequence ID" value="NZ_CAWOXK010000001.1"/>
</dbReference>
<dbReference type="EMBL" id="CP030118">
    <property type="protein sequence ID" value="QDL07965.1"/>
    <property type="molecule type" value="Genomic_DNA"/>
</dbReference>